<comment type="caution">
    <text evidence="3">The sequence shown here is derived from an EMBL/GenBank/DDBJ whole genome shotgun (WGS) entry which is preliminary data.</text>
</comment>
<dbReference type="Proteomes" id="UP000580861">
    <property type="component" value="Unassembled WGS sequence"/>
</dbReference>
<dbReference type="EMBL" id="JACHMX010000001">
    <property type="protein sequence ID" value="MBB5857907.1"/>
    <property type="molecule type" value="Genomic_DNA"/>
</dbReference>
<feature type="transmembrane region" description="Helical" evidence="2">
    <location>
        <begin position="346"/>
        <end position="368"/>
    </location>
</feature>
<feature type="transmembrane region" description="Helical" evidence="2">
    <location>
        <begin position="262"/>
        <end position="285"/>
    </location>
</feature>
<evidence type="ECO:0000256" key="1">
    <source>
        <dbReference type="SAM" id="MobiDB-lite"/>
    </source>
</evidence>
<feature type="region of interest" description="Disordered" evidence="1">
    <location>
        <begin position="474"/>
        <end position="495"/>
    </location>
</feature>
<feature type="transmembrane region" description="Helical" evidence="2">
    <location>
        <begin position="116"/>
        <end position="132"/>
    </location>
</feature>
<keyword evidence="2" id="KW-0812">Transmembrane</keyword>
<keyword evidence="2" id="KW-0472">Membrane</keyword>
<feature type="transmembrane region" description="Helical" evidence="2">
    <location>
        <begin position="138"/>
        <end position="156"/>
    </location>
</feature>
<organism evidence="3 4">
    <name type="scientific">Amycolatopsis umgeniensis</name>
    <dbReference type="NCBI Taxonomy" id="336628"/>
    <lineage>
        <taxon>Bacteria</taxon>
        <taxon>Bacillati</taxon>
        <taxon>Actinomycetota</taxon>
        <taxon>Actinomycetes</taxon>
        <taxon>Pseudonocardiales</taxon>
        <taxon>Pseudonocardiaceae</taxon>
        <taxon>Amycolatopsis</taxon>
    </lineage>
</organism>
<evidence type="ECO:0000256" key="2">
    <source>
        <dbReference type="SAM" id="Phobius"/>
    </source>
</evidence>
<dbReference type="RefSeq" id="WP_184904417.1">
    <property type="nucleotide sequence ID" value="NZ_JACHMX010000001.1"/>
</dbReference>
<dbReference type="AlphaFoldDB" id="A0A841BEX4"/>
<feature type="transmembrane region" description="Helical" evidence="2">
    <location>
        <begin position="292"/>
        <end position="308"/>
    </location>
</feature>
<feature type="transmembrane region" description="Helical" evidence="2">
    <location>
        <begin position="163"/>
        <end position="181"/>
    </location>
</feature>
<name>A0A841BEX4_9PSEU</name>
<feature type="transmembrane region" description="Helical" evidence="2">
    <location>
        <begin position="193"/>
        <end position="219"/>
    </location>
</feature>
<evidence type="ECO:0000313" key="3">
    <source>
        <dbReference type="EMBL" id="MBB5857907.1"/>
    </source>
</evidence>
<keyword evidence="2" id="KW-1133">Transmembrane helix</keyword>
<gene>
    <name evidence="3" type="ORF">HDA45_007994</name>
</gene>
<feature type="transmembrane region" description="Helical" evidence="2">
    <location>
        <begin position="228"/>
        <end position="250"/>
    </location>
</feature>
<sequence>MAQHRGNAPPGRIPVSIDGRRRVETAARRLLSIDVVLTLLVVTGGVRVLNLASPSPSPASEPATVAQVFALSHLTSFTGTGETGTSPFGWIQLAGYALISRAFDRNTVPVTAVRETMVFAAVLCAVLLWILARRLGLPFWAATTAVVLMAVSPLAIGLQRVAIVEHLAVTWVLAALVLAATPRERARPWHDVLAALCLLAAVLTSPLSLLALPAAGWLLARRREDSRVAFTAVVFTLGLGVAFGPAGPALRPELPTPGPPGIATWVALDPVLVVLSMVAIVAGMVLPRTRPLAVSALLIAAVLAWPAIPVELPLALLIPLTPLLIAEVAATVAAGRRPAGHRLVPIRRPVSAVVLAVVLALVSVAGWVHGFGRLRPEPSAGLALTQAREWLRDNASGAVVLVDDASWTALAAGGWPTGSLIPIGSCPSTCAAPEWAVLTASGQRDRPRFPAASAFLDGTDKVAVFGSGPDTVTVSRFGEPSDPAGETDESGARSRAGAALASSQRIGCEGRTRDALNAGEVDPRLIATVAALATLQPVRLVDFPSAPSEAAAGQPLRRLVVSGNDEGAIADFYTGQRTTFEPASVTRVPGGVLVTYPLFPPSGLLTPFSAP</sequence>
<accession>A0A841BEX4</accession>
<feature type="transmembrane region" description="Helical" evidence="2">
    <location>
        <begin position="314"/>
        <end position="334"/>
    </location>
</feature>
<evidence type="ECO:0000313" key="4">
    <source>
        <dbReference type="Proteomes" id="UP000580861"/>
    </source>
</evidence>
<protein>
    <recommendedName>
        <fullName evidence="5">Glycosyl transferase</fullName>
    </recommendedName>
</protein>
<evidence type="ECO:0008006" key="5">
    <source>
        <dbReference type="Google" id="ProtNLM"/>
    </source>
</evidence>
<keyword evidence="4" id="KW-1185">Reference proteome</keyword>
<proteinExistence type="predicted"/>
<reference evidence="3 4" key="1">
    <citation type="submission" date="2020-08" db="EMBL/GenBank/DDBJ databases">
        <title>Sequencing the genomes of 1000 actinobacteria strains.</title>
        <authorList>
            <person name="Klenk H.-P."/>
        </authorList>
    </citation>
    <scope>NUCLEOTIDE SEQUENCE [LARGE SCALE GENOMIC DNA]</scope>
    <source>
        <strain evidence="3 4">DSM 45272</strain>
    </source>
</reference>